<dbReference type="SMART" id="SM00112">
    <property type="entry name" value="CA"/>
    <property type="match status" value="4"/>
</dbReference>
<dbReference type="EMBL" id="CATQJA010000663">
    <property type="protein sequence ID" value="CAJ0562736.1"/>
    <property type="molecule type" value="Genomic_DNA"/>
</dbReference>
<feature type="signal peptide" evidence="10">
    <location>
        <begin position="1"/>
        <end position="16"/>
    </location>
</feature>
<keyword evidence="3" id="KW-0677">Repeat</keyword>
<feature type="compositionally biased region" description="Acidic residues" evidence="8">
    <location>
        <begin position="362"/>
        <end position="373"/>
    </location>
</feature>
<feature type="transmembrane region" description="Helical" evidence="9">
    <location>
        <begin position="2044"/>
        <end position="2068"/>
    </location>
</feature>
<dbReference type="PROSITE" id="PS50268">
    <property type="entry name" value="CADHERIN_2"/>
    <property type="match status" value="5"/>
</dbReference>
<feature type="domain" description="Cadherin" evidence="11">
    <location>
        <begin position="926"/>
        <end position="1031"/>
    </location>
</feature>
<feature type="compositionally biased region" description="Low complexity" evidence="8">
    <location>
        <begin position="1407"/>
        <end position="1422"/>
    </location>
</feature>
<feature type="region of interest" description="Disordered" evidence="8">
    <location>
        <begin position="348"/>
        <end position="382"/>
    </location>
</feature>
<feature type="domain" description="Cadherin" evidence="11">
    <location>
        <begin position="1034"/>
        <end position="1126"/>
    </location>
</feature>
<dbReference type="GO" id="GO:0007156">
    <property type="term" value="P:homophilic cell adhesion via plasma membrane adhesion molecules"/>
    <property type="evidence" value="ECO:0007669"/>
    <property type="project" value="InterPro"/>
</dbReference>
<feature type="region of interest" description="Disordered" evidence="8">
    <location>
        <begin position="2084"/>
        <end position="2107"/>
    </location>
</feature>
<dbReference type="PRINTS" id="PR00205">
    <property type="entry name" value="CADHERIN"/>
</dbReference>
<dbReference type="SUPFAM" id="SSF49313">
    <property type="entry name" value="Cadherin-like"/>
    <property type="match status" value="5"/>
</dbReference>
<feature type="domain" description="Cadherin" evidence="11">
    <location>
        <begin position="821"/>
        <end position="923"/>
    </location>
</feature>
<accession>A0AA36FQW6</accession>
<evidence type="ECO:0000256" key="5">
    <source>
        <dbReference type="ARBA" id="ARBA00022989"/>
    </source>
</evidence>
<evidence type="ECO:0000256" key="7">
    <source>
        <dbReference type="PROSITE-ProRule" id="PRU00043"/>
    </source>
</evidence>
<keyword evidence="13" id="KW-1185">Reference proteome</keyword>
<feature type="chain" id="PRO_5041367004" description="Cadherin domain-containing protein" evidence="10">
    <location>
        <begin position="17"/>
        <end position="2107"/>
    </location>
</feature>
<dbReference type="Proteomes" id="UP001177023">
    <property type="component" value="Unassembled WGS sequence"/>
</dbReference>
<dbReference type="GO" id="GO:0005509">
    <property type="term" value="F:calcium ion binding"/>
    <property type="evidence" value="ECO:0007669"/>
    <property type="project" value="UniProtKB-UniRule"/>
</dbReference>
<evidence type="ECO:0000256" key="9">
    <source>
        <dbReference type="SAM" id="Phobius"/>
    </source>
</evidence>
<dbReference type="PANTHER" id="PTHR24026:SF133">
    <property type="entry name" value="CADHERIN-RELATED FAMILY MEMBER 2"/>
    <property type="match status" value="1"/>
</dbReference>
<sequence>MHIFLLLFAGGWIVEAELNADPSLTSSPSSNSSRKFQLISEPAIRNLLLRPIPKKHANMLPNLQHTMALPKLRDEMVIGQDSFAFMRGREIRRKPVKATKSEEYSSEESMEEDPEITRIMAEMGEAKAEIPKIPENLIVPHFEKPIYDVKAPLGGYKMAYPLTLLPFVTQPGGEAPIFTITEDPSQLIQIGKIRHKQKDSKSITSVAVELRSGAELKEEEMKDGKYTFGIKGQLGDQEDTTMVRLGGITPRRPPVDPEFNKGVVEIPTPVLSFKATGDTNGTISLDALPNFEFTVQREGEQQNDPINLSINSKLLQLTAKQISPGEKISAELFGERITQKLLVKARVQDEAEGSGNSVDGGDSGEEDSTETTDDQLLHSEPEEAKQVENMIETTKLRDGSTSEVVEVSGMKSEMKEYVFTVSESAEDGMLVGELDGDAGYNLVDEGPFKLENSQILLDCPTKPCLDFEQQRSYDLLLLPIDGEYHEVPRPLRVMINVTDEDEHPPRLVVPTHMIRISDGDLLSPYGVEVEDDDGSDENIVILEGAAADFLSLEKVEDKLYEIKSIKSAPSGKFELRIVVKDRAGKFGDSAERVVVEVANTKPNAHFRKPEYVLSVQATELKSDQRLAEPELEGIPIDMVKFVILGRAPSFVKIDDYHGHVLVGNLPSEGLRTATHNISIGAVKRHTGEIVARCEFLLTILNGNPALSPFPEKVIHQSFDRESLDEIRIPLLMEDLEDAKVEKILGIDEDGFQKEIENNFTSEHSIRIPRSTFAKLRHLTVELSHRNHYASFLTTLTSTPEYIAEKLKAESQPLFIPPWAPNSTRITRDLHEEAPIGSILLALPANNPKSGEMVTVKMSGRDADKFLIDQKTGSITINSRLDYDSLKPTQRTLELILEAGDPGYVSKAEIFVHLKDIDDNAPMFMTSGVPKELDLSEDTAPGTELFKLEAIDLDEVSTGKLLYSLAGHGHEHYEIKEKNGSMVFQVAPKADLDREMGAEHYLVLRVEDPAGNRDEITLTLSLLDANDNTPAFDEGPDGFEVTVVENWPIGAFIDRFEARDADQGQRISYSLQGDGAEKFEIDSVTGVLRIGADLAGMASPEPYSLQLVAEDDGEPSLNTTVPLRIRILVPQYIANYGRDTVEYTRPANDFVLRLPENTPIGKVVYNVMAIRRADAGNSSERIKYTATPLSSADEGYLDVDERTGDIFVTGALDYEKLRFITSTSRTPKLMANDPSPGRSKSPGITNRIVIHLRQKRDGDFDQADLHNVVPKLVASELAAPNKKPQRSLETKPPRLIRDSEFIEVEKRSTGILRRQSSKRSEYVTCSDDGPGIRDKTMNIYLPGGAGHTGRQPESGEAGKERTGILKNGTGKKRTSTMSSGSSMGSPPGRKWSAGSQTELHIRIPDSPPSSASLSLLSSGPRPSIRIVRQDPDDSSGYESGYLSHIDLNTPDLLSRPGSELQRPESRQLKEPGRRPYRAESHDEIRAFRSPPDVPGSLARSATASHIGLSEQLVSGLRNRIDKTKFITCTFEASNAGLDTVLPDVVQELKRLKEAVHAVLRENNRAVLRAEDEAGDVKLSSDRLAKSNTRENQRRNQRSDSFEGVYQRCYIHLLPYCHHDTAHWHHPYWDWESLDRNMPILPHAELFAARDTDPKTSTILALHLLLRAEHPLFEDSADERLLRVDLVDADDNQPQIMQSPYTVFPVRLPAGETTKIGRIAAFDLDAEPFNRITYHLMPKCNQQYSDLVEVDAATGVLAFTREVPKSVAEFETFCVLASPYEAAHVSRLEYSPTNSSMLRFRLHFVADHFHFPQMPFRTNNTVLTVDPDFEELRLPLAPPHNIPANVSFYFREFSFEPATYSAPTSTNSTPTLFAVDPQTGSLRISPFFGESEQGIYTIHTEAIDDKSGKPFASYLQNVHLVSDTQKVRLVSELAVPELAYNGEKLLRQLTAALQHEDPDRAVDVVGDRLEKYPGEKERAGLCVHVAKSGRVLSREEVVALIGQAVRRADSSLHNIYHIYKIVSVEACTPSTKKHDRLRSSSISNSWLFLLCITSVALLVMFAVTSYYCLVHRYRVRAQEKHRMRVQKGPYPSGTLPALPPSHLGLPPMY</sequence>
<comment type="subcellular location">
    <subcellularLocation>
        <location evidence="1">Membrane</location>
    </subcellularLocation>
</comment>
<evidence type="ECO:0000256" key="10">
    <source>
        <dbReference type="SAM" id="SignalP"/>
    </source>
</evidence>
<feature type="region of interest" description="Disordered" evidence="8">
    <location>
        <begin position="1577"/>
        <end position="1597"/>
    </location>
</feature>
<dbReference type="GO" id="GO:0005886">
    <property type="term" value="C:plasma membrane"/>
    <property type="evidence" value="ECO:0007669"/>
    <property type="project" value="UniProtKB-SubCell"/>
</dbReference>
<dbReference type="PANTHER" id="PTHR24026">
    <property type="entry name" value="FAT ATYPICAL CADHERIN-RELATED"/>
    <property type="match status" value="1"/>
</dbReference>
<feature type="domain" description="Cadherin" evidence="11">
    <location>
        <begin position="1145"/>
        <end position="1271"/>
    </location>
</feature>
<gene>
    <name evidence="12" type="ORF">MSPICULIGERA_LOCUS2209</name>
</gene>
<feature type="domain" description="Cadherin" evidence="11">
    <location>
        <begin position="413"/>
        <end position="507"/>
    </location>
</feature>
<dbReference type="InterPro" id="IPR002126">
    <property type="entry name" value="Cadherin-like_dom"/>
</dbReference>
<keyword evidence="2 9" id="KW-0812">Transmembrane</keyword>
<dbReference type="Pfam" id="PF00028">
    <property type="entry name" value="Cadherin"/>
    <property type="match status" value="2"/>
</dbReference>
<evidence type="ECO:0000256" key="3">
    <source>
        <dbReference type="ARBA" id="ARBA00022737"/>
    </source>
</evidence>
<feature type="non-terminal residue" evidence="12">
    <location>
        <position position="2107"/>
    </location>
</feature>
<feature type="compositionally biased region" description="Basic and acidic residues" evidence="8">
    <location>
        <begin position="1460"/>
        <end position="1485"/>
    </location>
</feature>
<dbReference type="Gene3D" id="2.60.40.60">
    <property type="entry name" value="Cadherins"/>
    <property type="match status" value="6"/>
</dbReference>
<evidence type="ECO:0000256" key="4">
    <source>
        <dbReference type="ARBA" id="ARBA00022837"/>
    </source>
</evidence>
<feature type="region of interest" description="Disordered" evidence="8">
    <location>
        <begin position="1313"/>
        <end position="1497"/>
    </location>
</feature>
<keyword evidence="6 9" id="KW-0472">Membrane</keyword>
<keyword evidence="5 9" id="KW-1133">Transmembrane helix</keyword>
<evidence type="ECO:0000259" key="11">
    <source>
        <dbReference type="PROSITE" id="PS50268"/>
    </source>
</evidence>
<dbReference type="PROSITE" id="PS00232">
    <property type="entry name" value="CADHERIN_1"/>
    <property type="match status" value="1"/>
</dbReference>
<organism evidence="12 13">
    <name type="scientific">Mesorhabditis spiculigera</name>
    <dbReference type="NCBI Taxonomy" id="96644"/>
    <lineage>
        <taxon>Eukaryota</taxon>
        <taxon>Metazoa</taxon>
        <taxon>Ecdysozoa</taxon>
        <taxon>Nematoda</taxon>
        <taxon>Chromadorea</taxon>
        <taxon>Rhabditida</taxon>
        <taxon>Rhabditina</taxon>
        <taxon>Rhabditomorpha</taxon>
        <taxon>Rhabditoidea</taxon>
        <taxon>Rhabditidae</taxon>
        <taxon>Mesorhabditinae</taxon>
        <taxon>Mesorhabditis</taxon>
    </lineage>
</organism>
<evidence type="ECO:0000256" key="8">
    <source>
        <dbReference type="SAM" id="MobiDB-lite"/>
    </source>
</evidence>
<evidence type="ECO:0000313" key="13">
    <source>
        <dbReference type="Proteomes" id="UP001177023"/>
    </source>
</evidence>
<keyword evidence="4 7" id="KW-0106">Calcium</keyword>
<reference evidence="12" key="1">
    <citation type="submission" date="2023-06" db="EMBL/GenBank/DDBJ databases">
        <authorList>
            <person name="Delattre M."/>
        </authorList>
    </citation>
    <scope>NUCLEOTIDE SEQUENCE</scope>
    <source>
        <strain evidence="12">AF72</strain>
    </source>
</reference>
<dbReference type="CDD" id="cd11304">
    <property type="entry name" value="Cadherin_repeat"/>
    <property type="match status" value="6"/>
</dbReference>
<feature type="compositionally biased region" description="Low complexity" evidence="8">
    <location>
        <begin position="1374"/>
        <end position="1389"/>
    </location>
</feature>
<evidence type="ECO:0000256" key="1">
    <source>
        <dbReference type="ARBA" id="ARBA00004370"/>
    </source>
</evidence>
<name>A0AA36FQW6_9BILA</name>
<evidence type="ECO:0000256" key="2">
    <source>
        <dbReference type="ARBA" id="ARBA00022692"/>
    </source>
</evidence>
<proteinExistence type="predicted"/>
<evidence type="ECO:0000313" key="12">
    <source>
        <dbReference type="EMBL" id="CAJ0562736.1"/>
    </source>
</evidence>
<dbReference type="InterPro" id="IPR020894">
    <property type="entry name" value="Cadherin_CS"/>
</dbReference>
<evidence type="ECO:0000256" key="6">
    <source>
        <dbReference type="ARBA" id="ARBA00023136"/>
    </source>
</evidence>
<keyword evidence="10" id="KW-0732">Signal</keyword>
<comment type="caution">
    <text evidence="12">The sequence shown here is derived from an EMBL/GenBank/DDBJ whole genome shotgun (WGS) entry which is preliminary data.</text>
</comment>
<protein>
    <recommendedName>
        <fullName evidence="11">Cadherin domain-containing protein</fullName>
    </recommendedName>
</protein>
<dbReference type="InterPro" id="IPR015919">
    <property type="entry name" value="Cadherin-like_sf"/>
</dbReference>